<sequence length="296" mass="34990">MQLRNKLQELLNYYAMEIVLNKILSQIHRQEDKLSSQMMRTADEAYQMTLFLNEMLRNIKAKVLQDNFVDEQQEIDFFKNVKPQVLGKLIYYNKVFRIETTCPVSNGKIHQSYYENLLKTLKAEYKESICNEDFYRYYRASRVDRDHIYFRLDQINYHDGLKSGVFEIDLSFSTYYDNKVAHIIANELLYTYLLTKINPEEIPDMILTNGDANKDISWTNSQNALIELIYALYASNSIAHGKIGIRKLALIFQVLFRTPLNDIHHSFHRMKTRAGSRTAFLDQLKISLEEYMDKDL</sequence>
<accession>A0ABP2IJL3</accession>
<dbReference type="Proteomes" id="UP000002969">
    <property type="component" value="Unassembled WGS sequence"/>
</dbReference>
<organism evidence="1 2">
    <name type="scientific">Chryseobacterium gleum ATCC 35910</name>
    <dbReference type="NCBI Taxonomy" id="525257"/>
    <lineage>
        <taxon>Bacteria</taxon>
        <taxon>Pseudomonadati</taxon>
        <taxon>Bacteroidota</taxon>
        <taxon>Flavobacteriia</taxon>
        <taxon>Flavobacteriales</taxon>
        <taxon>Weeksellaceae</taxon>
        <taxon>Chryseobacterium group</taxon>
        <taxon>Chryseobacterium</taxon>
    </lineage>
</organism>
<dbReference type="Pfam" id="PF09357">
    <property type="entry name" value="RteC"/>
    <property type="match status" value="1"/>
</dbReference>
<proteinExistence type="predicted"/>
<dbReference type="EMBL" id="ACKQ02000007">
    <property type="protein sequence ID" value="EFK33882.1"/>
    <property type="molecule type" value="Genomic_DNA"/>
</dbReference>
<evidence type="ECO:0000313" key="2">
    <source>
        <dbReference type="Proteomes" id="UP000002969"/>
    </source>
</evidence>
<reference evidence="1" key="1">
    <citation type="submission" date="2010-06" db="EMBL/GenBank/DDBJ databases">
        <authorList>
            <person name="Muzny D."/>
            <person name="Qin X."/>
            <person name="Buhay C."/>
            <person name="Dugan-Rocha S."/>
            <person name="Ding Y."/>
            <person name="Chen G."/>
            <person name="Hawes A."/>
            <person name="Holder M."/>
            <person name="Jhangiani S."/>
            <person name="Johnson A."/>
            <person name="Khan Z."/>
            <person name="Li Z."/>
            <person name="Liu W."/>
            <person name="Liu X."/>
            <person name="Perez L."/>
            <person name="Shen H."/>
            <person name="Wang Q."/>
            <person name="Watt J."/>
            <person name="Xi L."/>
            <person name="Xin Y."/>
            <person name="Zhou J."/>
            <person name="Deng J."/>
            <person name="Jiang H."/>
            <person name="Liu Y."/>
            <person name="Qu J."/>
            <person name="Song X.-Z."/>
            <person name="Zhang L."/>
            <person name="Villasana D."/>
            <person name="Johnson A."/>
            <person name="Liu J."/>
            <person name="Liyanage D."/>
            <person name="Lorensuhewa L."/>
            <person name="Robinson T."/>
            <person name="Song A."/>
            <person name="Song B.-B."/>
            <person name="Dinh H."/>
            <person name="Thornton R."/>
            <person name="Coyle M."/>
            <person name="Francisco L."/>
            <person name="Jackson L."/>
            <person name="Javaid M."/>
            <person name="Korchina V."/>
            <person name="Kovar C."/>
            <person name="Mata R."/>
            <person name="Mathew T."/>
            <person name="Ngo R."/>
            <person name="Nguyen L."/>
            <person name="Nguyen N."/>
            <person name="Okwuonu G."/>
            <person name="Ongeri F."/>
            <person name="Pham C."/>
            <person name="Simmons D."/>
            <person name="Wilczek-Boney K."/>
            <person name="Hale W."/>
            <person name="Jakkamsetti A."/>
            <person name="Pham P."/>
            <person name="Ruth R."/>
            <person name="San Lucas F."/>
            <person name="Warren J."/>
            <person name="Zhang J."/>
            <person name="Zhao Z."/>
            <person name="Zhou C."/>
            <person name="Zhu D."/>
            <person name="Lee S."/>
            <person name="Bess C."/>
            <person name="Blankenburg K."/>
            <person name="Forbes L."/>
            <person name="Fu Q."/>
            <person name="Gubbala S."/>
            <person name="Hirani K."/>
            <person name="Jayaseelan J.C."/>
            <person name="Lara F."/>
            <person name="Munidasa M."/>
            <person name="Palculict T."/>
            <person name="Patil S."/>
            <person name="Pu L.-L."/>
            <person name="Saada N."/>
            <person name="Tang L."/>
            <person name="Weissenberger G."/>
            <person name="Zhu Y."/>
            <person name="Hemphill L."/>
            <person name="Shang Y."/>
            <person name="Youmans B."/>
            <person name="Ayvaz T."/>
            <person name="Ross M."/>
            <person name="Santibanez J."/>
            <person name="Aqrawi P."/>
            <person name="Gross S."/>
            <person name="Joshi V."/>
            <person name="Fowler G."/>
            <person name="Nazareth L."/>
            <person name="Reid J."/>
            <person name="Worley K."/>
            <person name="Petrosino J."/>
            <person name="Highlander S."/>
            <person name="Gibbs R."/>
        </authorList>
    </citation>
    <scope>NUCLEOTIDE SEQUENCE [LARGE SCALE GENOMIC DNA]</scope>
    <source>
        <strain evidence="1">ATCC 35910</strain>
    </source>
</reference>
<name>A0ABP2IJL3_CHRGE</name>
<evidence type="ECO:0000313" key="1">
    <source>
        <dbReference type="EMBL" id="EFK33882.1"/>
    </source>
</evidence>
<keyword evidence="2" id="KW-1185">Reference proteome</keyword>
<comment type="caution">
    <text evidence="1">The sequence shown here is derived from an EMBL/GenBank/DDBJ whole genome shotgun (WGS) entry which is preliminary data.</text>
</comment>
<dbReference type="InterPro" id="IPR018534">
    <property type="entry name" value="Tet_reg_excision_RteC"/>
</dbReference>
<protein>
    <submittedName>
        <fullName evidence="1">RteC protein</fullName>
    </submittedName>
</protein>
<gene>
    <name evidence="1" type="ORF">HMPREF0204_12951</name>
</gene>